<accession>A9GD38</accession>
<evidence type="ECO:0008006" key="4">
    <source>
        <dbReference type="Google" id="ProtNLM"/>
    </source>
</evidence>
<organism evidence="2 3">
    <name type="scientific">Sorangium cellulosum (strain So ce56)</name>
    <name type="common">Polyangium cellulosum (strain So ce56)</name>
    <dbReference type="NCBI Taxonomy" id="448385"/>
    <lineage>
        <taxon>Bacteria</taxon>
        <taxon>Pseudomonadati</taxon>
        <taxon>Myxococcota</taxon>
        <taxon>Polyangia</taxon>
        <taxon>Polyangiales</taxon>
        <taxon>Polyangiaceae</taxon>
        <taxon>Sorangium</taxon>
    </lineage>
</organism>
<dbReference type="HOGENOM" id="CLU_1634293_0_0_7"/>
<feature type="chain" id="PRO_5002735240" description="Secreted protein" evidence="1">
    <location>
        <begin position="27"/>
        <end position="162"/>
    </location>
</feature>
<keyword evidence="3" id="KW-1185">Reference proteome</keyword>
<name>A9GD38_SORC5</name>
<dbReference type="Proteomes" id="UP000002139">
    <property type="component" value="Chromosome"/>
</dbReference>
<dbReference type="BioCyc" id="SCEL448385:SCE_RS46745-MONOMER"/>
<feature type="signal peptide" evidence="1">
    <location>
        <begin position="1"/>
        <end position="26"/>
    </location>
</feature>
<keyword evidence="1" id="KW-0732">Signal</keyword>
<sequence length="162" mass="17243">MRVCRRMHGAAVALLAVLVAPGLAQAQEVGPPPRSPAERTATVLSDAQFKARLEALAAELPSAQMGRNWKRVVDEALQRVSDLPQASAPELPSSDILEDPEALVGFDDPTQGFPEAGATFELGRYEVTLAPVVLPVSPVVWNLPGEQGILPGARVRLPWAVP</sequence>
<reference evidence="2 3" key="1">
    <citation type="journal article" date="2007" name="Nat. Biotechnol.">
        <title>Complete genome sequence of the myxobacterium Sorangium cellulosum.</title>
        <authorList>
            <person name="Schneiker S."/>
            <person name="Perlova O."/>
            <person name="Kaiser O."/>
            <person name="Gerth K."/>
            <person name="Alici A."/>
            <person name="Altmeyer M.O."/>
            <person name="Bartels D."/>
            <person name="Bekel T."/>
            <person name="Beyer S."/>
            <person name="Bode E."/>
            <person name="Bode H.B."/>
            <person name="Bolten C.J."/>
            <person name="Choudhuri J.V."/>
            <person name="Doss S."/>
            <person name="Elnakady Y.A."/>
            <person name="Frank B."/>
            <person name="Gaigalat L."/>
            <person name="Goesmann A."/>
            <person name="Groeger C."/>
            <person name="Gross F."/>
            <person name="Jelsbak L."/>
            <person name="Jelsbak L."/>
            <person name="Kalinowski J."/>
            <person name="Kegler C."/>
            <person name="Knauber T."/>
            <person name="Konietzny S."/>
            <person name="Kopp M."/>
            <person name="Krause L."/>
            <person name="Krug D."/>
            <person name="Linke B."/>
            <person name="Mahmud T."/>
            <person name="Martinez-Arias R."/>
            <person name="McHardy A.C."/>
            <person name="Merai M."/>
            <person name="Meyer F."/>
            <person name="Mormann S."/>
            <person name="Munoz-Dorado J."/>
            <person name="Perez J."/>
            <person name="Pradella S."/>
            <person name="Rachid S."/>
            <person name="Raddatz G."/>
            <person name="Rosenau F."/>
            <person name="Rueckert C."/>
            <person name="Sasse F."/>
            <person name="Scharfe M."/>
            <person name="Schuster S.C."/>
            <person name="Suen G."/>
            <person name="Treuner-Lange A."/>
            <person name="Velicer G.J."/>
            <person name="Vorholter F.-J."/>
            <person name="Weissman K.J."/>
            <person name="Welch R.D."/>
            <person name="Wenzel S.C."/>
            <person name="Whitworth D.E."/>
            <person name="Wilhelm S."/>
            <person name="Wittmann C."/>
            <person name="Bloecker H."/>
            <person name="Puehler A."/>
            <person name="Mueller R."/>
        </authorList>
    </citation>
    <scope>NUCLEOTIDE SEQUENCE [LARGE SCALE GENOMIC DNA]</scope>
    <source>
        <strain evidence="3">So ce56</strain>
    </source>
</reference>
<dbReference type="EMBL" id="AM746676">
    <property type="protein sequence ID" value="CAN99305.1"/>
    <property type="molecule type" value="Genomic_DNA"/>
</dbReference>
<proteinExistence type="predicted"/>
<gene>
    <name evidence="2" type="ordered locus">sce9132</name>
</gene>
<evidence type="ECO:0000313" key="3">
    <source>
        <dbReference type="Proteomes" id="UP000002139"/>
    </source>
</evidence>
<dbReference type="KEGG" id="scl:sce9132"/>
<evidence type="ECO:0000256" key="1">
    <source>
        <dbReference type="SAM" id="SignalP"/>
    </source>
</evidence>
<protein>
    <recommendedName>
        <fullName evidence="4">Secreted protein</fullName>
    </recommendedName>
</protein>
<evidence type="ECO:0000313" key="2">
    <source>
        <dbReference type="EMBL" id="CAN99305.1"/>
    </source>
</evidence>
<dbReference type="AlphaFoldDB" id="A9GD38"/>